<evidence type="ECO:0000256" key="5">
    <source>
        <dbReference type="SAM" id="SignalP"/>
    </source>
</evidence>
<dbReference type="InterPro" id="IPR020901">
    <property type="entry name" value="Prtase_inh_Kunz-CS"/>
</dbReference>
<feature type="domain" description="BPTI/Kunitz inhibitor" evidence="6">
    <location>
        <begin position="52"/>
        <end position="105"/>
    </location>
</feature>
<feature type="chain" id="PRO_5008901581" evidence="5">
    <location>
        <begin position="32"/>
        <end position="253"/>
    </location>
</feature>
<dbReference type="AlphaFoldDB" id="A0A1D2AIB2"/>
<dbReference type="InterPro" id="IPR050098">
    <property type="entry name" value="TFPI/VKTCI-like"/>
</dbReference>
<dbReference type="Pfam" id="PF00014">
    <property type="entry name" value="Kunitz_BPTI"/>
    <property type="match status" value="3"/>
</dbReference>
<dbReference type="PRINTS" id="PR00759">
    <property type="entry name" value="BASICPTASE"/>
</dbReference>
<organism evidence="7">
    <name type="scientific">Ornithodoros brasiliensis</name>
    <name type="common">Mouro tick</name>
    <dbReference type="NCBI Taxonomy" id="888526"/>
    <lineage>
        <taxon>Eukaryota</taxon>
        <taxon>Metazoa</taxon>
        <taxon>Ecdysozoa</taxon>
        <taxon>Arthropoda</taxon>
        <taxon>Chelicerata</taxon>
        <taxon>Arachnida</taxon>
        <taxon>Acari</taxon>
        <taxon>Parasitiformes</taxon>
        <taxon>Ixodida</taxon>
        <taxon>Ixodoidea</taxon>
        <taxon>Argasidae</taxon>
        <taxon>Ornithodorinae</taxon>
        <taxon>Ornithodoros</taxon>
    </lineage>
</organism>
<keyword evidence="1" id="KW-0646">Protease inhibitor</keyword>
<dbReference type="PROSITE" id="PS00280">
    <property type="entry name" value="BPTI_KUNITZ_1"/>
    <property type="match status" value="2"/>
</dbReference>
<evidence type="ECO:0000313" key="7">
    <source>
        <dbReference type="EMBL" id="JAT78936.1"/>
    </source>
</evidence>
<feature type="non-terminal residue" evidence="7">
    <location>
        <position position="1"/>
    </location>
</feature>
<dbReference type="GO" id="GO:0005615">
    <property type="term" value="C:extracellular space"/>
    <property type="evidence" value="ECO:0007669"/>
    <property type="project" value="TreeGrafter"/>
</dbReference>
<evidence type="ECO:0000256" key="2">
    <source>
        <dbReference type="ARBA" id="ARBA00022900"/>
    </source>
</evidence>
<dbReference type="SMART" id="SM00131">
    <property type="entry name" value="KU"/>
    <property type="match status" value="3"/>
</dbReference>
<feature type="region of interest" description="Disordered" evidence="4">
    <location>
        <begin position="112"/>
        <end position="145"/>
    </location>
</feature>
<keyword evidence="2" id="KW-0722">Serine protease inhibitor</keyword>
<dbReference type="PROSITE" id="PS50279">
    <property type="entry name" value="BPTI_KUNITZ_2"/>
    <property type="match status" value="2"/>
</dbReference>
<dbReference type="PANTHER" id="PTHR10083">
    <property type="entry name" value="KUNITZ-TYPE PROTEASE INHIBITOR-RELATED"/>
    <property type="match status" value="1"/>
</dbReference>
<evidence type="ECO:0000256" key="3">
    <source>
        <dbReference type="ARBA" id="ARBA00023157"/>
    </source>
</evidence>
<keyword evidence="5" id="KW-0732">Signal</keyword>
<dbReference type="GO" id="GO:0004867">
    <property type="term" value="F:serine-type endopeptidase inhibitor activity"/>
    <property type="evidence" value="ECO:0007669"/>
    <property type="project" value="UniProtKB-KW"/>
</dbReference>
<dbReference type="InterPro" id="IPR036880">
    <property type="entry name" value="Kunitz_BPTI_sf"/>
</dbReference>
<dbReference type="CDD" id="cd00109">
    <property type="entry name" value="Kunitz-type"/>
    <property type="match status" value="1"/>
</dbReference>
<evidence type="ECO:0000256" key="4">
    <source>
        <dbReference type="SAM" id="MobiDB-lite"/>
    </source>
</evidence>
<feature type="domain" description="BPTI/Kunitz inhibitor" evidence="6">
    <location>
        <begin position="192"/>
        <end position="242"/>
    </location>
</feature>
<accession>A0A1D2AIB2</accession>
<dbReference type="InterPro" id="IPR002223">
    <property type="entry name" value="Kunitz_BPTI"/>
</dbReference>
<evidence type="ECO:0000256" key="1">
    <source>
        <dbReference type="ARBA" id="ARBA00022690"/>
    </source>
</evidence>
<reference evidence="7" key="1">
    <citation type="submission" date="2016-07" db="EMBL/GenBank/DDBJ databases">
        <title>Salivary Glands transcriptome analysis on engorged females of Ornithodoros brasiliensis (Acari:Argasidae).</title>
        <authorList>
            <person name="Simons S.M."/>
            <person name="Carvalho E."/>
            <person name="Junqueira-de-Azevedo I."/>
            <person name="Ho P.L."/>
            <person name="Giovanni D."/>
            <person name="Mendonca R."/>
            <person name="Onofrio V."/>
            <person name="Landulfo G."/>
            <person name="Ramirez D."/>
            <person name="Barros-Battesti D."/>
        </authorList>
    </citation>
    <scope>NUCLEOTIDE SEQUENCE</scope>
    <source>
        <strain evidence="7">Female</strain>
        <tissue evidence="7">Salivary gland</tissue>
    </source>
</reference>
<protein>
    <submittedName>
        <fullName evidence="7">Tissue factor pathway inhibitor 2</fullName>
    </submittedName>
</protein>
<name>A0A1D2AIB2_ORNBR</name>
<keyword evidence="3" id="KW-1015">Disulfide bond</keyword>
<proteinExistence type="predicted"/>
<dbReference type="EMBL" id="GETE01000768">
    <property type="protein sequence ID" value="JAT78936.1"/>
    <property type="molecule type" value="Transcribed_RNA"/>
</dbReference>
<dbReference type="PANTHER" id="PTHR10083:SF374">
    <property type="entry name" value="BPTI_KUNITZ INHIBITOR DOMAIN-CONTAINING PROTEIN"/>
    <property type="match status" value="1"/>
</dbReference>
<sequence>TEGSSAKMRLSQPSLLPLLFLILHVFIGTSCEDLDEDDDYLSSSQEEIFNTCSLNVSVGEECEKPNGTRRYYHDNATHICIEFHYKGCGGNGNNFETSLDCRRTCRHIGEDVPDEEETTPTGPILPKVCSKTPVSGPRHSTKRHKKPEKRYFFNAAESKCQKFHPPRGMKEDYFERKRECKRRCIEIPKTICGIKVEVGRCRARFPRWYFNVETGQCEYFDYGGCDSNANNFPTEERCRCMCMGTTIKGEQIF</sequence>
<dbReference type="SUPFAM" id="SSF57362">
    <property type="entry name" value="BPTI-like"/>
    <property type="match status" value="3"/>
</dbReference>
<dbReference type="Gene3D" id="4.10.410.10">
    <property type="entry name" value="Pancreatic trypsin inhibitor Kunitz domain"/>
    <property type="match status" value="3"/>
</dbReference>
<evidence type="ECO:0000259" key="6">
    <source>
        <dbReference type="PROSITE" id="PS50279"/>
    </source>
</evidence>
<feature type="signal peptide" evidence="5">
    <location>
        <begin position="1"/>
        <end position="31"/>
    </location>
</feature>